<dbReference type="Proteomes" id="UP000015453">
    <property type="component" value="Unassembled WGS sequence"/>
</dbReference>
<reference evidence="1 2" key="1">
    <citation type="journal article" date="2013" name="BMC Genomics">
        <title>The miniature genome of a carnivorous plant Genlisea aurea contains a low number of genes and short non-coding sequences.</title>
        <authorList>
            <person name="Leushkin E.V."/>
            <person name="Sutormin R.A."/>
            <person name="Nabieva E.R."/>
            <person name="Penin A.A."/>
            <person name="Kondrashov A.S."/>
            <person name="Logacheva M.D."/>
        </authorList>
    </citation>
    <scope>NUCLEOTIDE SEQUENCE [LARGE SCALE GENOMIC DNA]</scope>
</reference>
<proteinExistence type="predicted"/>
<organism evidence="1 2">
    <name type="scientific">Genlisea aurea</name>
    <dbReference type="NCBI Taxonomy" id="192259"/>
    <lineage>
        <taxon>Eukaryota</taxon>
        <taxon>Viridiplantae</taxon>
        <taxon>Streptophyta</taxon>
        <taxon>Embryophyta</taxon>
        <taxon>Tracheophyta</taxon>
        <taxon>Spermatophyta</taxon>
        <taxon>Magnoliopsida</taxon>
        <taxon>eudicotyledons</taxon>
        <taxon>Gunneridae</taxon>
        <taxon>Pentapetalae</taxon>
        <taxon>asterids</taxon>
        <taxon>lamiids</taxon>
        <taxon>Lamiales</taxon>
        <taxon>Lentibulariaceae</taxon>
        <taxon>Genlisea</taxon>
    </lineage>
</organism>
<protein>
    <submittedName>
        <fullName evidence="1">Uncharacterized protein</fullName>
    </submittedName>
</protein>
<sequence>MYIGEVPICEKTKEEIGKNVASIIRIKEESRPPAETIPITRLSPAKGFGKSQIFVIFGCAQVLVS</sequence>
<evidence type="ECO:0000313" key="2">
    <source>
        <dbReference type="Proteomes" id="UP000015453"/>
    </source>
</evidence>
<gene>
    <name evidence="1" type="ORF">M569_09385</name>
</gene>
<comment type="caution">
    <text evidence="1">The sequence shown here is derived from an EMBL/GenBank/DDBJ whole genome shotgun (WGS) entry which is preliminary data.</text>
</comment>
<keyword evidence="2" id="KW-1185">Reference proteome</keyword>
<name>S8DQS6_9LAMI</name>
<accession>S8DQS6</accession>
<dbReference type="AlphaFoldDB" id="S8DQS6"/>
<dbReference type="EMBL" id="AUSU01004256">
    <property type="protein sequence ID" value="EPS65393.1"/>
    <property type="molecule type" value="Genomic_DNA"/>
</dbReference>
<evidence type="ECO:0000313" key="1">
    <source>
        <dbReference type="EMBL" id="EPS65393.1"/>
    </source>
</evidence>